<protein>
    <submittedName>
        <fullName evidence="1">Uncharacterized protein</fullName>
    </submittedName>
</protein>
<name>A0A7S4CXN1_9EUGL</name>
<sequence length="103" mass="11708">MFLKLHEHLSLSGSGNWFALAPGWDSCSLWCLRATSMYMVIPHVTAQFSPYIHESEAQQWQIKTKYLVLTRRISAAASKPCYALSQISPCKGNHFESMITELE</sequence>
<gene>
    <name evidence="1" type="ORF">EGYM00163_LOCUS20689</name>
</gene>
<proteinExistence type="predicted"/>
<dbReference type="EMBL" id="HBJA01058465">
    <property type="protein sequence ID" value="CAE0809557.1"/>
    <property type="molecule type" value="Transcribed_RNA"/>
</dbReference>
<evidence type="ECO:0000313" key="1">
    <source>
        <dbReference type="EMBL" id="CAE0809557.1"/>
    </source>
</evidence>
<organism evidence="1">
    <name type="scientific">Eutreptiella gymnastica</name>
    <dbReference type="NCBI Taxonomy" id="73025"/>
    <lineage>
        <taxon>Eukaryota</taxon>
        <taxon>Discoba</taxon>
        <taxon>Euglenozoa</taxon>
        <taxon>Euglenida</taxon>
        <taxon>Spirocuta</taxon>
        <taxon>Euglenophyceae</taxon>
        <taxon>Eutreptiales</taxon>
        <taxon>Eutreptiaceae</taxon>
        <taxon>Eutreptiella</taxon>
    </lineage>
</organism>
<reference evidence="1" key="1">
    <citation type="submission" date="2021-01" db="EMBL/GenBank/DDBJ databases">
        <authorList>
            <person name="Corre E."/>
            <person name="Pelletier E."/>
            <person name="Niang G."/>
            <person name="Scheremetjew M."/>
            <person name="Finn R."/>
            <person name="Kale V."/>
            <person name="Holt S."/>
            <person name="Cochrane G."/>
            <person name="Meng A."/>
            <person name="Brown T."/>
            <person name="Cohen L."/>
        </authorList>
    </citation>
    <scope>NUCLEOTIDE SEQUENCE</scope>
    <source>
        <strain evidence="1">CCMP1594</strain>
    </source>
</reference>
<dbReference type="AlphaFoldDB" id="A0A7S4CXN1"/>
<accession>A0A7S4CXN1</accession>